<accession>A0A9D4YQZ7</accession>
<evidence type="ECO:0000256" key="1">
    <source>
        <dbReference type="SAM" id="MobiDB-lite"/>
    </source>
</evidence>
<dbReference type="AlphaFoldDB" id="A0A9D4YQZ7"/>
<comment type="caution">
    <text evidence="2">The sequence shown here is derived from an EMBL/GenBank/DDBJ whole genome shotgun (WGS) entry which is preliminary data.</text>
</comment>
<keyword evidence="3" id="KW-1185">Reference proteome</keyword>
<protein>
    <submittedName>
        <fullName evidence="2">Uncharacterized protein</fullName>
    </submittedName>
</protein>
<reference evidence="2" key="2">
    <citation type="submission" date="2021-09" db="EMBL/GenBank/DDBJ databases">
        <authorList>
            <person name="Jia N."/>
            <person name="Wang J."/>
            <person name="Shi W."/>
            <person name="Du L."/>
            <person name="Sun Y."/>
            <person name="Zhan W."/>
            <person name="Jiang J."/>
            <person name="Wang Q."/>
            <person name="Zhang B."/>
            <person name="Ji P."/>
            <person name="Sakyi L.B."/>
            <person name="Cui X."/>
            <person name="Yuan T."/>
            <person name="Jiang B."/>
            <person name="Yang W."/>
            <person name="Lam T.T.-Y."/>
            <person name="Chang Q."/>
            <person name="Ding S."/>
            <person name="Wang X."/>
            <person name="Zhu J."/>
            <person name="Ruan X."/>
            <person name="Zhao L."/>
            <person name="Wei J."/>
            <person name="Que T."/>
            <person name="Du C."/>
            <person name="Cheng J."/>
            <person name="Dai P."/>
            <person name="Han X."/>
            <person name="Huang E."/>
            <person name="Gao Y."/>
            <person name="Liu J."/>
            <person name="Shao H."/>
            <person name="Ye R."/>
            <person name="Li L."/>
            <person name="Wei W."/>
            <person name="Wang X."/>
            <person name="Wang C."/>
            <person name="Huo Q."/>
            <person name="Li W."/>
            <person name="Guo W."/>
            <person name="Chen H."/>
            <person name="Chen S."/>
            <person name="Zhou L."/>
            <person name="Zhou L."/>
            <person name="Ni X."/>
            <person name="Tian J."/>
            <person name="Zhou Y."/>
            <person name="Sheng Y."/>
            <person name="Liu T."/>
            <person name="Pan Y."/>
            <person name="Xia L."/>
            <person name="Li J."/>
            <person name="Zhao F."/>
            <person name="Cao W."/>
        </authorList>
    </citation>
    <scope>NUCLEOTIDE SEQUENCE</scope>
    <source>
        <strain evidence="2">Rsan-2018</strain>
        <tissue evidence="2">Larvae</tissue>
    </source>
</reference>
<feature type="region of interest" description="Disordered" evidence="1">
    <location>
        <begin position="75"/>
        <end position="137"/>
    </location>
</feature>
<name>A0A9D4YQZ7_RHISA</name>
<evidence type="ECO:0000313" key="2">
    <source>
        <dbReference type="EMBL" id="KAH7984554.1"/>
    </source>
</evidence>
<reference evidence="2" key="1">
    <citation type="journal article" date="2020" name="Cell">
        <title>Large-Scale Comparative Analyses of Tick Genomes Elucidate Their Genetic Diversity and Vector Capacities.</title>
        <authorList>
            <consortium name="Tick Genome and Microbiome Consortium (TIGMIC)"/>
            <person name="Jia N."/>
            <person name="Wang J."/>
            <person name="Shi W."/>
            <person name="Du L."/>
            <person name="Sun Y."/>
            <person name="Zhan W."/>
            <person name="Jiang J.F."/>
            <person name="Wang Q."/>
            <person name="Zhang B."/>
            <person name="Ji P."/>
            <person name="Bell-Sakyi L."/>
            <person name="Cui X.M."/>
            <person name="Yuan T.T."/>
            <person name="Jiang B.G."/>
            <person name="Yang W.F."/>
            <person name="Lam T.T."/>
            <person name="Chang Q.C."/>
            <person name="Ding S.J."/>
            <person name="Wang X.J."/>
            <person name="Zhu J.G."/>
            <person name="Ruan X.D."/>
            <person name="Zhao L."/>
            <person name="Wei J.T."/>
            <person name="Ye R.Z."/>
            <person name="Que T.C."/>
            <person name="Du C.H."/>
            <person name="Zhou Y.H."/>
            <person name="Cheng J.X."/>
            <person name="Dai P.F."/>
            <person name="Guo W.B."/>
            <person name="Han X.H."/>
            <person name="Huang E.J."/>
            <person name="Li L.F."/>
            <person name="Wei W."/>
            <person name="Gao Y.C."/>
            <person name="Liu J.Z."/>
            <person name="Shao H.Z."/>
            <person name="Wang X."/>
            <person name="Wang C.C."/>
            <person name="Yang T.C."/>
            <person name="Huo Q.B."/>
            <person name="Li W."/>
            <person name="Chen H.Y."/>
            <person name="Chen S.E."/>
            <person name="Zhou L.G."/>
            <person name="Ni X.B."/>
            <person name="Tian J.H."/>
            <person name="Sheng Y."/>
            <person name="Liu T."/>
            <person name="Pan Y.S."/>
            <person name="Xia L.Y."/>
            <person name="Li J."/>
            <person name="Zhao F."/>
            <person name="Cao W.C."/>
        </authorList>
    </citation>
    <scope>NUCLEOTIDE SEQUENCE</scope>
    <source>
        <strain evidence="2">Rsan-2018</strain>
    </source>
</reference>
<sequence length="137" mass="14711">MLRHPQDPSPNSITSGDSYARLLAANEELTRKTLNSPEPSIKQETVWYGNYGTGAERKAGVVQAPEGHRTVAIKAADGEHHRRHYSQLSARKTDSAGLAAGEAQVKQEPGVEAPQTKAGEARAPVTSREGPQSPEMT</sequence>
<proteinExistence type="predicted"/>
<dbReference type="VEuPathDB" id="VectorBase:RSAN_048167"/>
<dbReference type="Proteomes" id="UP000821837">
    <property type="component" value="Chromosome 1"/>
</dbReference>
<organism evidence="2 3">
    <name type="scientific">Rhipicephalus sanguineus</name>
    <name type="common">Brown dog tick</name>
    <name type="synonym">Ixodes sanguineus</name>
    <dbReference type="NCBI Taxonomy" id="34632"/>
    <lineage>
        <taxon>Eukaryota</taxon>
        <taxon>Metazoa</taxon>
        <taxon>Ecdysozoa</taxon>
        <taxon>Arthropoda</taxon>
        <taxon>Chelicerata</taxon>
        <taxon>Arachnida</taxon>
        <taxon>Acari</taxon>
        <taxon>Parasitiformes</taxon>
        <taxon>Ixodida</taxon>
        <taxon>Ixodoidea</taxon>
        <taxon>Ixodidae</taxon>
        <taxon>Rhipicephalinae</taxon>
        <taxon>Rhipicephalus</taxon>
        <taxon>Rhipicephalus</taxon>
    </lineage>
</organism>
<gene>
    <name evidence="2" type="ORF">HPB52_022252</name>
</gene>
<dbReference type="EMBL" id="JABSTV010001245">
    <property type="protein sequence ID" value="KAH7984554.1"/>
    <property type="molecule type" value="Genomic_DNA"/>
</dbReference>
<evidence type="ECO:0000313" key="3">
    <source>
        <dbReference type="Proteomes" id="UP000821837"/>
    </source>
</evidence>